<feature type="transmembrane region" description="Helical" evidence="1">
    <location>
        <begin position="205"/>
        <end position="229"/>
    </location>
</feature>
<proteinExistence type="predicted"/>
<keyword evidence="1" id="KW-0812">Transmembrane</keyword>
<feature type="transmembrane region" description="Helical" evidence="1">
    <location>
        <begin position="173"/>
        <end position="199"/>
    </location>
</feature>
<feature type="transmembrane region" description="Helical" evidence="1">
    <location>
        <begin position="284"/>
        <end position="308"/>
    </location>
</feature>
<feature type="transmembrane region" description="Helical" evidence="1">
    <location>
        <begin position="257"/>
        <end position="278"/>
    </location>
</feature>
<protein>
    <recommendedName>
        <fullName evidence="2">HMA domain-containing protein</fullName>
    </recommendedName>
</protein>
<dbReference type="Proteomes" id="UP000178908">
    <property type="component" value="Unassembled WGS sequence"/>
</dbReference>
<dbReference type="InterPro" id="IPR036163">
    <property type="entry name" value="HMA_dom_sf"/>
</dbReference>
<dbReference type="SUPFAM" id="SSF49503">
    <property type="entry name" value="Cupredoxins"/>
    <property type="match status" value="2"/>
</dbReference>
<evidence type="ECO:0000256" key="1">
    <source>
        <dbReference type="SAM" id="Phobius"/>
    </source>
</evidence>
<dbReference type="InterPro" id="IPR006121">
    <property type="entry name" value="HMA_dom"/>
</dbReference>
<evidence type="ECO:0000313" key="3">
    <source>
        <dbReference type="EMBL" id="OGN07957.1"/>
    </source>
</evidence>
<dbReference type="PANTHER" id="PTHR42208">
    <property type="entry name" value="HEAVY METAL TRANSPORTER-RELATED"/>
    <property type="match status" value="1"/>
</dbReference>
<evidence type="ECO:0000313" key="4">
    <source>
        <dbReference type="Proteomes" id="UP000178908"/>
    </source>
</evidence>
<sequence>MKKVELKINGMHCASCEVLIERNFKKIRGIEKVNVNHATGKATIYFSQTPQYKDLEAAVKEGGYSISLPNPRYSGSNMPRTTVKKNTGKDFIGIGATFLIIVAVYLVLKQFDFLPDNFSISSNMSYGFVFMIGLVAAISSCIAVTGGLLLAVAGKYNELNPNLNGYQKFKPHIYFNIGRIISYTLLGGAVGALGSVLTISTKATGFLTIFVSLIMVILGFQLLNLFPWLRRFQPKMPKFLAHRIHDASSSGNKGAPFFLGASTFFLPCGFTQALQLYILTTGNFTVGALTMLAFSLGTLPALISLGAISSFVKGAFQKHFLRFAGVFVVLLGLFNVNNGLALTGSSIDLAQIFRQNNNTIQTDTSQKAGIIGGKQIVSMKISGLSYIPSNFTVVQGIPVEWHVDGTEAQGCARVIVSSQLGIAEYLPAQGEKVISFTPEQTGSVAFSCPMGMTTRGSAFEVVPNIEGIVPATDSGTSFDLNSEQQILNGPFQKVSLEMSRERGVYPNSFKIKKNIPVQLTIDAKVPLGGCMSVMVIPEYAVTLPMKLGENKTVFTPTKAGTIYLTCSMGSKMAQFVVE</sequence>
<accession>A0A1F8F492</accession>
<feature type="transmembrane region" description="Helical" evidence="1">
    <location>
        <begin position="320"/>
        <end position="336"/>
    </location>
</feature>
<dbReference type="PROSITE" id="PS50846">
    <property type="entry name" value="HMA_2"/>
    <property type="match status" value="1"/>
</dbReference>
<dbReference type="Pfam" id="PF13386">
    <property type="entry name" value="DsbD_2"/>
    <property type="match status" value="1"/>
</dbReference>
<dbReference type="EMBL" id="MGJO01000059">
    <property type="protein sequence ID" value="OGN07957.1"/>
    <property type="molecule type" value="Genomic_DNA"/>
</dbReference>
<dbReference type="InterPro" id="IPR008972">
    <property type="entry name" value="Cupredoxin"/>
</dbReference>
<dbReference type="Gene3D" id="2.60.40.420">
    <property type="entry name" value="Cupredoxins - blue copper proteins"/>
    <property type="match status" value="2"/>
</dbReference>
<dbReference type="PANTHER" id="PTHR42208:SF1">
    <property type="entry name" value="HEAVY METAL TRANSPORTER"/>
    <property type="match status" value="1"/>
</dbReference>
<dbReference type="InterPro" id="IPR039447">
    <property type="entry name" value="UreH-like_TM_dom"/>
</dbReference>
<evidence type="ECO:0000259" key="2">
    <source>
        <dbReference type="PROSITE" id="PS50846"/>
    </source>
</evidence>
<comment type="caution">
    <text evidence="3">The sequence shown here is derived from an EMBL/GenBank/DDBJ whole genome shotgun (WGS) entry which is preliminary data.</text>
</comment>
<dbReference type="Pfam" id="PF00403">
    <property type="entry name" value="HMA"/>
    <property type="match status" value="1"/>
</dbReference>
<gene>
    <name evidence="3" type="ORF">A3C61_00805</name>
</gene>
<feature type="transmembrane region" description="Helical" evidence="1">
    <location>
        <begin position="128"/>
        <end position="152"/>
    </location>
</feature>
<dbReference type="GO" id="GO:0046872">
    <property type="term" value="F:metal ion binding"/>
    <property type="evidence" value="ECO:0007669"/>
    <property type="project" value="InterPro"/>
</dbReference>
<name>A0A1F8F492_9BACT</name>
<keyword evidence="1" id="KW-0472">Membrane</keyword>
<reference evidence="3 4" key="1">
    <citation type="journal article" date="2016" name="Nat. Commun.">
        <title>Thousands of microbial genomes shed light on interconnected biogeochemical processes in an aquifer system.</title>
        <authorList>
            <person name="Anantharaman K."/>
            <person name="Brown C.T."/>
            <person name="Hug L.A."/>
            <person name="Sharon I."/>
            <person name="Castelle C.J."/>
            <person name="Probst A.J."/>
            <person name="Thomas B.C."/>
            <person name="Singh A."/>
            <person name="Wilkins M.J."/>
            <person name="Karaoz U."/>
            <person name="Brodie E.L."/>
            <person name="Williams K.H."/>
            <person name="Hubbard S.S."/>
            <person name="Banfield J.F."/>
        </authorList>
    </citation>
    <scope>NUCLEOTIDE SEQUENCE [LARGE SCALE GENOMIC DNA]</scope>
</reference>
<dbReference type="CDD" id="cd00371">
    <property type="entry name" value="HMA"/>
    <property type="match status" value="1"/>
</dbReference>
<dbReference type="Gene3D" id="3.30.70.100">
    <property type="match status" value="1"/>
</dbReference>
<dbReference type="SUPFAM" id="SSF55008">
    <property type="entry name" value="HMA, heavy metal-associated domain"/>
    <property type="match status" value="1"/>
</dbReference>
<feature type="transmembrane region" description="Helical" evidence="1">
    <location>
        <begin position="91"/>
        <end position="108"/>
    </location>
</feature>
<feature type="domain" description="HMA" evidence="2">
    <location>
        <begin position="2"/>
        <end position="67"/>
    </location>
</feature>
<keyword evidence="1" id="KW-1133">Transmembrane helix</keyword>
<organism evidence="3 4">
    <name type="scientific">Candidatus Yanofskybacteria bacterium RIFCSPHIGHO2_02_FULL_39_10</name>
    <dbReference type="NCBI Taxonomy" id="1802674"/>
    <lineage>
        <taxon>Bacteria</taxon>
        <taxon>Candidatus Yanofskyibacteriota</taxon>
    </lineage>
</organism>
<dbReference type="AlphaFoldDB" id="A0A1F8F492"/>